<evidence type="ECO:0000256" key="13">
    <source>
        <dbReference type="ARBA" id="ARBA00023136"/>
    </source>
</evidence>
<evidence type="ECO:0000256" key="1">
    <source>
        <dbReference type="ARBA" id="ARBA00001946"/>
    </source>
</evidence>
<dbReference type="RefSeq" id="WP_197534634.1">
    <property type="nucleotide sequence ID" value="NZ_CP036276.1"/>
</dbReference>
<name>A0A517ZID8_9PLAN</name>
<dbReference type="InterPro" id="IPR003374">
    <property type="entry name" value="ApbE-like_sf"/>
</dbReference>
<gene>
    <name evidence="20" type="primary">apbE_1</name>
    <name evidence="20" type="ORF">Mal52_06950</name>
</gene>
<evidence type="ECO:0000256" key="9">
    <source>
        <dbReference type="ARBA" id="ARBA00022723"/>
    </source>
</evidence>
<evidence type="ECO:0000256" key="7">
    <source>
        <dbReference type="ARBA" id="ARBA00022630"/>
    </source>
</evidence>
<feature type="transmembrane region" description="Helical" evidence="19">
    <location>
        <begin position="360"/>
        <end position="383"/>
    </location>
</feature>
<evidence type="ECO:0000256" key="18">
    <source>
        <dbReference type="ARBA" id="ARBA00060485"/>
    </source>
</evidence>
<dbReference type="InterPro" id="IPR024932">
    <property type="entry name" value="ApbE"/>
</dbReference>
<evidence type="ECO:0000256" key="4">
    <source>
        <dbReference type="ARBA" id="ARBA00016337"/>
    </source>
</evidence>
<dbReference type="SUPFAM" id="SSF143631">
    <property type="entry name" value="ApbE-like"/>
    <property type="match status" value="1"/>
</dbReference>
<evidence type="ECO:0000256" key="2">
    <source>
        <dbReference type="ARBA" id="ARBA00008282"/>
    </source>
</evidence>
<evidence type="ECO:0000256" key="19">
    <source>
        <dbReference type="SAM" id="Phobius"/>
    </source>
</evidence>
<evidence type="ECO:0000256" key="6">
    <source>
        <dbReference type="ARBA" id="ARBA00022519"/>
    </source>
</evidence>
<accession>A0A517ZID8</accession>
<sequence length="435" mass="46330">MANQHFPKQCLVSWLFSWAAIFAIGGCGAPAVESLSLTGETMGTTYSITIADPPPELDAAALQTSVDAALETVNNQMSTWRPDSELSRFNAAQTTEWVPVSPELAKVVAAAQQISEQTDGAFDVTVGPLVQLWGFDSNGRPDKVPTQEQIDAARVRCGYTQLEVRSSPPALRKTRADVSVNLSAIAKGYGVDCMAQLLRDAGVARFLVEIGGEVRTRGKNASGRDWNIAIEAPQAGLLHEVYRVVAPGERGMATSGDYRNFYEQDGKVYSHTINPQTGRPIESKLASATVLADDCMTADAWATAVMVLGPERGMELAGQHNLPAMLIVRAENDQFRQVANAKIEALFRDPAAAPAGTSRMTLFLVALTAFGLALIGMSIGVMISGRRIKGSCGGLNNAMDEGGRSICDVCTTPPEECDRVRAAVAEGADQHGGTE</sequence>
<dbReference type="PANTHER" id="PTHR30040:SF2">
    <property type="entry name" value="FAD:PROTEIN FMN TRANSFERASE"/>
    <property type="match status" value="1"/>
</dbReference>
<evidence type="ECO:0000256" key="17">
    <source>
        <dbReference type="ARBA" id="ARBA00048540"/>
    </source>
</evidence>
<keyword evidence="8" id="KW-0808">Transferase</keyword>
<dbReference type="GO" id="GO:0005886">
    <property type="term" value="C:plasma membrane"/>
    <property type="evidence" value="ECO:0007669"/>
    <property type="project" value="UniProtKB-SubCell"/>
</dbReference>
<evidence type="ECO:0000313" key="20">
    <source>
        <dbReference type="EMBL" id="QDU42240.1"/>
    </source>
</evidence>
<comment type="cofactor">
    <cofactor evidence="1">
        <name>Mg(2+)</name>
        <dbReference type="ChEBI" id="CHEBI:18420"/>
    </cofactor>
</comment>
<comment type="subcellular location">
    <subcellularLocation>
        <location evidence="18">Cell inner membrane</location>
        <topology evidence="18">Lipid-anchor</topology>
        <orientation evidence="18">Periplasmic side</orientation>
    </subcellularLocation>
</comment>
<dbReference type="Gene3D" id="3.10.520.10">
    <property type="entry name" value="ApbE-like domains"/>
    <property type="match status" value="1"/>
</dbReference>
<dbReference type="EC" id="2.7.1.180" evidence="3"/>
<dbReference type="PANTHER" id="PTHR30040">
    <property type="entry name" value="THIAMINE BIOSYNTHESIS LIPOPROTEIN APBE"/>
    <property type="match status" value="1"/>
</dbReference>
<protein>
    <recommendedName>
        <fullName evidence="4">FAD:protein FMN transferase</fullName>
        <ecNumber evidence="3">2.7.1.180</ecNumber>
    </recommendedName>
    <alternativeName>
        <fullName evidence="16">Flavin transferase</fullName>
    </alternativeName>
</protein>
<keyword evidence="11" id="KW-0274">FAD</keyword>
<keyword evidence="9" id="KW-0479">Metal-binding</keyword>
<evidence type="ECO:0000256" key="11">
    <source>
        <dbReference type="ARBA" id="ARBA00022827"/>
    </source>
</evidence>
<keyword evidence="5" id="KW-1003">Cell membrane</keyword>
<comment type="catalytic activity">
    <reaction evidence="17">
        <text>L-threonyl-[protein] + FAD = FMN-L-threonyl-[protein] + AMP + H(+)</text>
        <dbReference type="Rhea" id="RHEA:36847"/>
        <dbReference type="Rhea" id="RHEA-COMP:11060"/>
        <dbReference type="Rhea" id="RHEA-COMP:11061"/>
        <dbReference type="ChEBI" id="CHEBI:15378"/>
        <dbReference type="ChEBI" id="CHEBI:30013"/>
        <dbReference type="ChEBI" id="CHEBI:57692"/>
        <dbReference type="ChEBI" id="CHEBI:74257"/>
        <dbReference type="ChEBI" id="CHEBI:456215"/>
        <dbReference type="EC" id="2.7.1.180"/>
    </reaction>
</comment>
<dbReference type="Pfam" id="PF02424">
    <property type="entry name" value="ApbE"/>
    <property type="match status" value="1"/>
</dbReference>
<evidence type="ECO:0000313" key="21">
    <source>
        <dbReference type="Proteomes" id="UP000319383"/>
    </source>
</evidence>
<keyword evidence="7" id="KW-0285">Flavoprotein</keyword>
<keyword evidence="6" id="KW-0997">Cell inner membrane</keyword>
<keyword evidence="12" id="KW-0460">Magnesium</keyword>
<evidence type="ECO:0000256" key="15">
    <source>
        <dbReference type="ARBA" id="ARBA00023288"/>
    </source>
</evidence>
<keyword evidence="10" id="KW-0732">Signal</keyword>
<evidence type="ECO:0000256" key="16">
    <source>
        <dbReference type="ARBA" id="ARBA00031306"/>
    </source>
</evidence>
<evidence type="ECO:0000256" key="14">
    <source>
        <dbReference type="ARBA" id="ARBA00023139"/>
    </source>
</evidence>
<evidence type="ECO:0000256" key="8">
    <source>
        <dbReference type="ARBA" id="ARBA00022679"/>
    </source>
</evidence>
<dbReference type="InterPro" id="IPR007495">
    <property type="entry name" value="NqrM"/>
</dbReference>
<dbReference type="GO" id="GO:0046872">
    <property type="term" value="F:metal ion binding"/>
    <property type="evidence" value="ECO:0007669"/>
    <property type="project" value="UniProtKB-KW"/>
</dbReference>
<keyword evidence="14" id="KW-0564">Palmitate</keyword>
<dbReference type="Pfam" id="PF04400">
    <property type="entry name" value="NqrM"/>
    <property type="match status" value="1"/>
</dbReference>
<dbReference type="AlphaFoldDB" id="A0A517ZID8"/>
<dbReference type="FunFam" id="3.10.520.10:FF:000001">
    <property type="entry name" value="FAD:protein FMN transferase"/>
    <property type="match status" value="1"/>
</dbReference>
<dbReference type="KEGG" id="sdyn:Mal52_06950"/>
<dbReference type="Proteomes" id="UP000319383">
    <property type="component" value="Chromosome"/>
</dbReference>
<evidence type="ECO:0000256" key="3">
    <source>
        <dbReference type="ARBA" id="ARBA00011955"/>
    </source>
</evidence>
<keyword evidence="19" id="KW-0812">Transmembrane</keyword>
<proteinExistence type="inferred from homology"/>
<organism evidence="20 21">
    <name type="scientific">Symmachiella dynata</name>
    <dbReference type="NCBI Taxonomy" id="2527995"/>
    <lineage>
        <taxon>Bacteria</taxon>
        <taxon>Pseudomonadati</taxon>
        <taxon>Planctomycetota</taxon>
        <taxon>Planctomycetia</taxon>
        <taxon>Planctomycetales</taxon>
        <taxon>Planctomycetaceae</taxon>
        <taxon>Symmachiella</taxon>
    </lineage>
</organism>
<evidence type="ECO:0000256" key="10">
    <source>
        <dbReference type="ARBA" id="ARBA00022729"/>
    </source>
</evidence>
<keyword evidence="15 20" id="KW-0449">Lipoprotein</keyword>
<reference evidence="20 21" key="1">
    <citation type="submission" date="2019-02" db="EMBL/GenBank/DDBJ databases">
        <title>Deep-cultivation of Planctomycetes and their phenomic and genomic characterization uncovers novel biology.</title>
        <authorList>
            <person name="Wiegand S."/>
            <person name="Jogler M."/>
            <person name="Boedeker C."/>
            <person name="Pinto D."/>
            <person name="Vollmers J."/>
            <person name="Rivas-Marin E."/>
            <person name="Kohn T."/>
            <person name="Peeters S.H."/>
            <person name="Heuer A."/>
            <person name="Rast P."/>
            <person name="Oberbeckmann S."/>
            <person name="Bunk B."/>
            <person name="Jeske O."/>
            <person name="Meyerdierks A."/>
            <person name="Storesund J.E."/>
            <person name="Kallscheuer N."/>
            <person name="Luecker S."/>
            <person name="Lage O.M."/>
            <person name="Pohl T."/>
            <person name="Merkel B.J."/>
            <person name="Hornburger P."/>
            <person name="Mueller R.-W."/>
            <person name="Bruemmer F."/>
            <person name="Labrenz M."/>
            <person name="Spormann A.M."/>
            <person name="Op den Camp H."/>
            <person name="Overmann J."/>
            <person name="Amann R."/>
            <person name="Jetten M.S.M."/>
            <person name="Mascher T."/>
            <person name="Medema M.H."/>
            <person name="Devos D.P."/>
            <person name="Kaster A.-K."/>
            <person name="Ovreas L."/>
            <person name="Rohde M."/>
            <person name="Galperin M.Y."/>
            <person name="Jogler C."/>
        </authorList>
    </citation>
    <scope>NUCLEOTIDE SEQUENCE [LARGE SCALE GENOMIC DNA]</scope>
    <source>
        <strain evidence="20 21">Mal52</strain>
    </source>
</reference>
<evidence type="ECO:0000256" key="12">
    <source>
        <dbReference type="ARBA" id="ARBA00022842"/>
    </source>
</evidence>
<keyword evidence="19" id="KW-1133">Transmembrane helix</keyword>
<evidence type="ECO:0000256" key="5">
    <source>
        <dbReference type="ARBA" id="ARBA00022475"/>
    </source>
</evidence>
<keyword evidence="21" id="KW-1185">Reference proteome</keyword>
<dbReference type="EMBL" id="CP036276">
    <property type="protein sequence ID" value="QDU42240.1"/>
    <property type="molecule type" value="Genomic_DNA"/>
</dbReference>
<dbReference type="GO" id="GO:0016740">
    <property type="term" value="F:transferase activity"/>
    <property type="evidence" value="ECO:0007669"/>
    <property type="project" value="UniProtKB-KW"/>
</dbReference>
<keyword evidence="13 19" id="KW-0472">Membrane</keyword>
<comment type="similarity">
    <text evidence="2">Belongs to the ApbE family.</text>
</comment>